<organism evidence="2 3">
    <name type="scientific">Planococcus lenghuensis</name>
    <dbReference type="NCBI Taxonomy" id="2213202"/>
    <lineage>
        <taxon>Bacteria</taxon>
        <taxon>Bacillati</taxon>
        <taxon>Bacillota</taxon>
        <taxon>Bacilli</taxon>
        <taxon>Bacillales</taxon>
        <taxon>Caryophanaceae</taxon>
        <taxon>Planococcus</taxon>
    </lineage>
</organism>
<name>A0A1Q2L4P5_9BACL</name>
<dbReference type="EMBL" id="CP019641">
    <property type="protein sequence ID" value="AQQ55409.1"/>
    <property type="molecule type" value="Genomic_DNA"/>
</dbReference>
<evidence type="ECO:0000259" key="1">
    <source>
        <dbReference type="Pfam" id="PF25816"/>
    </source>
</evidence>
<gene>
    <name evidence="2" type="ORF">B0X71_19775</name>
</gene>
<dbReference type="Proteomes" id="UP000188184">
    <property type="component" value="Plasmid unnamed1"/>
</dbReference>
<dbReference type="InterPro" id="IPR057929">
    <property type="entry name" value="RamC_N"/>
</dbReference>
<sequence>MDLILKERLFKLNIEDTYEKLEEEFQKFVTTEELSSIPDTLWIVSNNFTPNTLPSEGFKLHISATIKNVLDILKSIKTYLDSNLINYKIIKSIDHLMMLNRGLYGYTQIGKAITIYPIDKEDSIKIAFTIDNLTKNFHSPKIPTDNRLHTNSIVHYRYGSFFIDKNGSI</sequence>
<accession>A0A1Q2L4P5</accession>
<feature type="domain" description="RamC N-terminal" evidence="1">
    <location>
        <begin position="38"/>
        <end position="161"/>
    </location>
</feature>
<dbReference type="AlphaFoldDB" id="A0A1Q2L4P5"/>
<proteinExistence type="predicted"/>
<geneLocation type="plasmid" evidence="2 3">
    <name>unnamed1</name>
</geneLocation>
<reference evidence="2 3" key="1">
    <citation type="submission" date="2017-02" db="EMBL/GenBank/DDBJ databases">
        <title>The complete genomic sequence of a novel cold adapted crude oil-degrading bacterium Planococcus qaidamina Y42.</title>
        <authorList>
            <person name="Yang R."/>
        </authorList>
    </citation>
    <scope>NUCLEOTIDE SEQUENCE [LARGE SCALE GENOMIC DNA]</scope>
    <source>
        <strain evidence="2 3">Y42</strain>
        <plasmid evidence="2 3">unnamed1</plasmid>
    </source>
</reference>
<keyword evidence="2" id="KW-0614">Plasmid</keyword>
<protein>
    <recommendedName>
        <fullName evidence="1">RamC N-terminal domain-containing protein</fullName>
    </recommendedName>
</protein>
<keyword evidence="3" id="KW-1185">Reference proteome</keyword>
<dbReference type="Pfam" id="PF25816">
    <property type="entry name" value="RamC_N"/>
    <property type="match status" value="1"/>
</dbReference>
<evidence type="ECO:0000313" key="3">
    <source>
        <dbReference type="Proteomes" id="UP000188184"/>
    </source>
</evidence>
<evidence type="ECO:0000313" key="2">
    <source>
        <dbReference type="EMBL" id="AQQ55409.1"/>
    </source>
</evidence>
<dbReference type="KEGG" id="pmar:B0X71_19775"/>